<accession>A0AAN7K6Q5</accession>
<feature type="repeat" description="RCC1" evidence="2">
    <location>
        <begin position="219"/>
        <end position="273"/>
    </location>
</feature>
<dbReference type="EMBL" id="JAXIOK010000009">
    <property type="protein sequence ID" value="KAK4761685.1"/>
    <property type="molecule type" value="Genomic_DNA"/>
</dbReference>
<protein>
    <recommendedName>
        <fullName evidence="3">RCC1-like domain-containing protein</fullName>
    </recommendedName>
</protein>
<evidence type="ECO:0000313" key="5">
    <source>
        <dbReference type="Proteomes" id="UP001345219"/>
    </source>
</evidence>
<proteinExistence type="predicted"/>
<gene>
    <name evidence="4" type="ORF">SAY87_029569</name>
</gene>
<dbReference type="PROSITE" id="PS00626">
    <property type="entry name" value="RCC1_2"/>
    <property type="match status" value="1"/>
</dbReference>
<dbReference type="InterPro" id="IPR009091">
    <property type="entry name" value="RCC1/BLIP-II"/>
</dbReference>
<keyword evidence="5" id="KW-1185">Reference proteome</keyword>
<feature type="domain" description="RCC1-like" evidence="3">
    <location>
        <begin position="97"/>
        <end position="427"/>
    </location>
</feature>
<dbReference type="PRINTS" id="PR00633">
    <property type="entry name" value="RCCNDNSATION"/>
</dbReference>
<dbReference type="PANTHER" id="PTHR22870">
    <property type="entry name" value="REGULATOR OF CHROMOSOME CONDENSATION"/>
    <property type="match status" value="1"/>
</dbReference>
<dbReference type="Proteomes" id="UP001345219">
    <property type="component" value="Chromosome 23"/>
</dbReference>
<feature type="repeat" description="RCC1" evidence="2">
    <location>
        <begin position="280"/>
        <end position="332"/>
    </location>
</feature>
<dbReference type="AlphaFoldDB" id="A0AAN7K6Q5"/>
<reference evidence="4 5" key="1">
    <citation type="journal article" date="2023" name="Hortic Res">
        <title>Pangenome of water caltrop reveals structural variations and asymmetric subgenome divergence after allopolyploidization.</title>
        <authorList>
            <person name="Zhang X."/>
            <person name="Chen Y."/>
            <person name="Wang L."/>
            <person name="Yuan Y."/>
            <person name="Fang M."/>
            <person name="Shi L."/>
            <person name="Lu R."/>
            <person name="Comes H.P."/>
            <person name="Ma Y."/>
            <person name="Chen Y."/>
            <person name="Huang G."/>
            <person name="Zhou Y."/>
            <person name="Zheng Z."/>
            <person name="Qiu Y."/>
        </authorList>
    </citation>
    <scope>NUCLEOTIDE SEQUENCE [LARGE SCALE GENOMIC DNA]</scope>
    <source>
        <tissue evidence="4">Roots</tissue>
    </source>
</reference>
<keyword evidence="1" id="KW-0677">Repeat</keyword>
<evidence type="ECO:0000259" key="3">
    <source>
        <dbReference type="Pfam" id="PF25390"/>
    </source>
</evidence>
<feature type="repeat" description="RCC1" evidence="2">
    <location>
        <begin position="156"/>
        <end position="210"/>
    </location>
</feature>
<sequence length="564" mass="62025">MAVCIHGEEGRLGGLGQVRMQTSLFQFKLISDYLRRRVSNLWVLQLVLTTVLPLQMMGRFGVGATTSVSFVHQCIVLVGLSRWLLYSYKDILDYFTDGQLGYDGDNTAVPCMLNGFHQLDSADSLEHDAKAKIKIPLKVCLLKAGGMMSLAVDNMGGLWVWGDCPQNEDTNDRQFVFISSPSPIPVREFHGHTVVKVACGNEHVVALVSAGEVHKGDDLLCYSWGKNDHGQLGLGDNMSRSRPKIMQPFTSDSSWTIYDLACGAFHTAMLTHRKTDTSQSICWTFGLGKNGQLGHGTNQSSSVPVPVEELPHNVNLVSVDCGLFHTTVVSSEGDLWSWGMEKGLGLCPSACFACPVKGDAVLPVLIPCGGPRGPKFPGPIHVACGAGHTVVLANDGYSVWAWGRGQSGVLGNGKTVDFYTPIRVQWPPLSEEFKDETEPSQGQDNNSRTENVLEMDKRLVSAMEEIDLLRSELSSMERYVGILHGAIFGRPFEKSDIPTSLQGLGDFDIAREWESMLDKADRGKLMRLEMFYRNMLAGVKDKLMKMRIEEMIKDCPHSSKTGSS</sequence>
<dbReference type="PROSITE" id="PS50012">
    <property type="entry name" value="RCC1_3"/>
    <property type="match status" value="3"/>
</dbReference>
<dbReference type="InterPro" id="IPR051210">
    <property type="entry name" value="Ub_ligase/GEF_domain"/>
</dbReference>
<organism evidence="4 5">
    <name type="scientific">Trapa incisa</name>
    <dbReference type="NCBI Taxonomy" id="236973"/>
    <lineage>
        <taxon>Eukaryota</taxon>
        <taxon>Viridiplantae</taxon>
        <taxon>Streptophyta</taxon>
        <taxon>Embryophyta</taxon>
        <taxon>Tracheophyta</taxon>
        <taxon>Spermatophyta</taxon>
        <taxon>Magnoliopsida</taxon>
        <taxon>eudicotyledons</taxon>
        <taxon>Gunneridae</taxon>
        <taxon>Pentapetalae</taxon>
        <taxon>rosids</taxon>
        <taxon>malvids</taxon>
        <taxon>Myrtales</taxon>
        <taxon>Lythraceae</taxon>
        <taxon>Trapa</taxon>
    </lineage>
</organism>
<evidence type="ECO:0000256" key="1">
    <source>
        <dbReference type="ARBA" id="ARBA00022737"/>
    </source>
</evidence>
<evidence type="ECO:0000313" key="4">
    <source>
        <dbReference type="EMBL" id="KAK4761685.1"/>
    </source>
</evidence>
<evidence type="ECO:0000256" key="2">
    <source>
        <dbReference type="PROSITE-ProRule" id="PRU00235"/>
    </source>
</evidence>
<dbReference type="Gene3D" id="2.130.10.30">
    <property type="entry name" value="Regulator of chromosome condensation 1/beta-lactamase-inhibitor protein II"/>
    <property type="match status" value="1"/>
</dbReference>
<dbReference type="SUPFAM" id="SSF50985">
    <property type="entry name" value="RCC1/BLIP-II"/>
    <property type="match status" value="1"/>
</dbReference>
<dbReference type="InterPro" id="IPR000408">
    <property type="entry name" value="Reg_chr_condens"/>
</dbReference>
<dbReference type="InterPro" id="IPR058923">
    <property type="entry name" value="RCC1-like_dom"/>
</dbReference>
<dbReference type="Pfam" id="PF25390">
    <property type="entry name" value="WD40_RLD"/>
    <property type="match status" value="1"/>
</dbReference>
<name>A0AAN7K6Q5_9MYRT</name>
<comment type="caution">
    <text evidence="4">The sequence shown here is derived from an EMBL/GenBank/DDBJ whole genome shotgun (WGS) entry which is preliminary data.</text>
</comment>
<dbReference type="PANTHER" id="PTHR22870:SF155">
    <property type="entry name" value="E3 UBIQUITIN-PROTEIN LIGASE HERC1-RELATED"/>
    <property type="match status" value="1"/>
</dbReference>